<evidence type="ECO:0000313" key="2">
    <source>
        <dbReference type="EMBL" id="KAL2823711.1"/>
    </source>
</evidence>
<evidence type="ECO:0000256" key="1">
    <source>
        <dbReference type="SAM" id="MobiDB-lite"/>
    </source>
</evidence>
<evidence type="ECO:0000313" key="3">
    <source>
        <dbReference type="Proteomes" id="UP001610335"/>
    </source>
</evidence>
<comment type="caution">
    <text evidence="2">The sequence shown here is derived from an EMBL/GenBank/DDBJ whole genome shotgun (WGS) entry which is preliminary data.</text>
</comment>
<reference evidence="2 3" key="1">
    <citation type="submission" date="2024-07" db="EMBL/GenBank/DDBJ databases">
        <title>Section-level genome sequencing and comparative genomics of Aspergillus sections Usti and Cavernicolus.</title>
        <authorList>
            <consortium name="Lawrence Berkeley National Laboratory"/>
            <person name="Nybo J.L."/>
            <person name="Vesth T.C."/>
            <person name="Theobald S."/>
            <person name="Frisvad J.C."/>
            <person name="Larsen T.O."/>
            <person name="Kjaerboelling I."/>
            <person name="Rothschild-Mancinelli K."/>
            <person name="Lyhne E.K."/>
            <person name="Kogle M.E."/>
            <person name="Barry K."/>
            <person name="Clum A."/>
            <person name="Na H."/>
            <person name="Ledsgaard L."/>
            <person name="Lin J."/>
            <person name="Lipzen A."/>
            <person name="Kuo A."/>
            <person name="Riley R."/>
            <person name="Mondo S."/>
            <person name="LaButti K."/>
            <person name="Haridas S."/>
            <person name="Pangalinan J."/>
            <person name="Salamov A.A."/>
            <person name="Simmons B.A."/>
            <person name="Magnuson J.K."/>
            <person name="Chen J."/>
            <person name="Drula E."/>
            <person name="Henrissat B."/>
            <person name="Wiebenga A."/>
            <person name="Lubbers R.J."/>
            <person name="Gomes A.C."/>
            <person name="Makela M.R."/>
            <person name="Stajich J."/>
            <person name="Grigoriev I.V."/>
            <person name="Mortensen U.H."/>
            <person name="De vries R.P."/>
            <person name="Baker S.E."/>
            <person name="Andersen M.R."/>
        </authorList>
    </citation>
    <scope>NUCLEOTIDE SEQUENCE [LARGE SCALE GENOMIC DNA]</scope>
    <source>
        <strain evidence="2 3">CBS 600.67</strain>
    </source>
</reference>
<proteinExistence type="predicted"/>
<organism evidence="2 3">
    <name type="scientific">Aspergillus cavernicola</name>
    <dbReference type="NCBI Taxonomy" id="176166"/>
    <lineage>
        <taxon>Eukaryota</taxon>
        <taxon>Fungi</taxon>
        <taxon>Dikarya</taxon>
        <taxon>Ascomycota</taxon>
        <taxon>Pezizomycotina</taxon>
        <taxon>Eurotiomycetes</taxon>
        <taxon>Eurotiomycetidae</taxon>
        <taxon>Eurotiales</taxon>
        <taxon>Aspergillaceae</taxon>
        <taxon>Aspergillus</taxon>
        <taxon>Aspergillus subgen. Nidulantes</taxon>
    </lineage>
</organism>
<dbReference type="EMBL" id="JBFXLS010000050">
    <property type="protein sequence ID" value="KAL2823711.1"/>
    <property type="molecule type" value="Genomic_DNA"/>
</dbReference>
<name>A0ABR4I7J3_9EURO</name>
<feature type="region of interest" description="Disordered" evidence="1">
    <location>
        <begin position="1"/>
        <end position="63"/>
    </location>
</feature>
<accession>A0ABR4I7J3</accession>
<feature type="compositionally biased region" description="Basic and acidic residues" evidence="1">
    <location>
        <begin position="42"/>
        <end position="61"/>
    </location>
</feature>
<dbReference type="Proteomes" id="UP001610335">
    <property type="component" value="Unassembled WGS sequence"/>
</dbReference>
<protein>
    <submittedName>
        <fullName evidence="2">Uncharacterized protein</fullName>
    </submittedName>
</protein>
<keyword evidence="3" id="KW-1185">Reference proteome</keyword>
<gene>
    <name evidence="2" type="ORF">BDW59DRAFT_163078</name>
</gene>
<sequence>MGRPASFVLANSRSATRPGWVREEDSYTAASAPSFSRGLGKGGERPSEDVKGTEDTGRTPDEEVLIPPDVDTCYWPTVSEQPQPELRQSILEEEARDTLREVAVALRIKKPERLSTKDLITLLIAALPSRFFMHRWTDDSQLLVQILPSGVNSLHLAGRIGEDLPRLEKGMLGLGEAAVKGQFQTLKEVRWDIKAKLDAEDAVRSLLADAGVDFAYDSSPETRLSFYQGDSIPPANFENPYYSLPDSDDFEEL</sequence>